<name>A0A6L5Z576_9RHOB</name>
<protein>
    <submittedName>
        <fullName evidence="3">Glycosyltransferase</fullName>
    </submittedName>
</protein>
<proteinExistence type="predicted"/>
<dbReference type="InterPro" id="IPR050834">
    <property type="entry name" value="Glycosyltransf_2"/>
</dbReference>
<feature type="compositionally biased region" description="Low complexity" evidence="1">
    <location>
        <begin position="9"/>
        <end position="27"/>
    </location>
</feature>
<dbReference type="SUPFAM" id="SSF53448">
    <property type="entry name" value="Nucleotide-diphospho-sugar transferases"/>
    <property type="match status" value="1"/>
</dbReference>
<keyword evidence="4" id="KW-1185">Reference proteome</keyword>
<evidence type="ECO:0000259" key="2">
    <source>
        <dbReference type="Pfam" id="PF00535"/>
    </source>
</evidence>
<dbReference type="RefSeq" id="WP_154449147.1">
    <property type="nucleotide sequence ID" value="NZ_WIND01000024.1"/>
</dbReference>
<organism evidence="3 4">
    <name type="scientific">Halovulum marinum</name>
    <dbReference type="NCBI Taxonomy" id="2662447"/>
    <lineage>
        <taxon>Bacteria</taxon>
        <taxon>Pseudomonadati</taxon>
        <taxon>Pseudomonadota</taxon>
        <taxon>Alphaproteobacteria</taxon>
        <taxon>Rhodobacterales</taxon>
        <taxon>Paracoccaceae</taxon>
        <taxon>Halovulum</taxon>
    </lineage>
</organism>
<dbReference type="Proteomes" id="UP000474957">
    <property type="component" value="Unassembled WGS sequence"/>
</dbReference>
<dbReference type="Gene3D" id="3.90.550.10">
    <property type="entry name" value="Spore Coat Polysaccharide Biosynthesis Protein SpsA, Chain A"/>
    <property type="match status" value="1"/>
</dbReference>
<evidence type="ECO:0000313" key="4">
    <source>
        <dbReference type="Proteomes" id="UP000474957"/>
    </source>
</evidence>
<accession>A0A6L5Z576</accession>
<reference evidence="3 4" key="1">
    <citation type="submission" date="2019-10" db="EMBL/GenBank/DDBJ databases">
        <title>Cognatihalovulum marinum gen. nov. sp. nov., a new member of the family Rhodobacteraceae isolated from deep seawater of the Northwest Indian Ocean.</title>
        <authorList>
            <person name="Ruan C."/>
            <person name="Wang J."/>
            <person name="Zheng X."/>
            <person name="Song L."/>
            <person name="Zhu Y."/>
            <person name="Huang Y."/>
            <person name="Lu Z."/>
            <person name="Du W."/>
            <person name="Huang L."/>
            <person name="Dai X."/>
        </authorList>
    </citation>
    <scope>NUCLEOTIDE SEQUENCE [LARGE SCALE GENOMIC DNA]</scope>
    <source>
        <strain evidence="3 4">2CG4</strain>
    </source>
</reference>
<dbReference type="InterPro" id="IPR001173">
    <property type="entry name" value="Glyco_trans_2-like"/>
</dbReference>
<dbReference type="PANTHER" id="PTHR43685">
    <property type="entry name" value="GLYCOSYLTRANSFERASE"/>
    <property type="match status" value="1"/>
</dbReference>
<dbReference type="InterPro" id="IPR029044">
    <property type="entry name" value="Nucleotide-diphossugar_trans"/>
</dbReference>
<comment type="caution">
    <text evidence="3">The sequence shown here is derived from an EMBL/GenBank/DDBJ whole genome shotgun (WGS) entry which is preliminary data.</text>
</comment>
<dbReference type="PANTHER" id="PTHR43685:SF14">
    <property type="entry name" value="GLYCOSYLTRANSFERASE 2-LIKE DOMAIN-CONTAINING PROTEIN"/>
    <property type="match status" value="1"/>
</dbReference>
<evidence type="ECO:0000313" key="3">
    <source>
        <dbReference type="EMBL" id="MSU91716.1"/>
    </source>
</evidence>
<feature type="region of interest" description="Disordered" evidence="1">
    <location>
        <begin position="1"/>
        <end position="27"/>
    </location>
</feature>
<keyword evidence="3" id="KW-0808">Transferase</keyword>
<sequence length="328" mass="34549">MSRPDPQTGPSSGPYSGPSSGPSSGAAAAPRVSVVIPHLNHAAALRRCLDALAAQRGAPPFEAIVVDNGSREPPAAVVADFPFARLLAEATPGPGPARSTGARRARGDILAFLDADCLAGPDWLATLAAWLDAHPAVGVIGGDVAIAAADPGRLTPVEAYESVWGYRMQLYVARDGYTATCNMAVRRAVFDAVGDFAGIGVAEDMDWGRRATAAGIGMAYVPAMRIATPARDSFAELARKWDRHIGHDFSAVRGLRGRLRWGARAGALAVSPLAELPRLARTERLSGAAARIRAFGCLARIRLYRARRMLGLLLRGSAGDLAGRWRQT</sequence>
<dbReference type="CDD" id="cd00761">
    <property type="entry name" value="Glyco_tranf_GTA_type"/>
    <property type="match status" value="1"/>
</dbReference>
<dbReference type="EMBL" id="WIND01000024">
    <property type="protein sequence ID" value="MSU91716.1"/>
    <property type="molecule type" value="Genomic_DNA"/>
</dbReference>
<dbReference type="Pfam" id="PF00535">
    <property type="entry name" value="Glycos_transf_2"/>
    <property type="match status" value="1"/>
</dbReference>
<dbReference type="GO" id="GO:0016740">
    <property type="term" value="F:transferase activity"/>
    <property type="evidence" value="ECO:0007669"/>
    <property type="project" value="UniProtKB-KW"/>
</dbReference>
<gene>
    <name evidence="3" type="ORF">GE300_19235</name>
</gene>
<feature type="domain" description="Glycosyltransferase 2-like" evidence="2">
    <location>
        <begin position="33"/>
        <end position="190"/>
    </location>
</feature>
<evidence type="ECO:0000256" key="1">
    <source>
        <dbReference type="SAM" id="MobiDB-lite"/>
    </source>
</evidence>
<dbReference type="AlphaFoldDB" id="A0A6L5Z576"/>